<proteinExistence type="predicted"/>
<keyword evidence="2" id="KW-1185">Reference proteome</keyword>
<dbReference type="eggNOG" id="COG0438">
    <property type="taxonomic scope" value="Bacteria"/>
</dbReference>
<sequence length="402" mass="45651">MVSPLLRTANVFRPQLLTDGRLRIIVLGYIVRGPVGGLTWHHLQYVIGLARLGHEVYFVEDSDDYPSCYDPVRGVTDTNPTYGLQFTKRTFEKVGLNDCWAYFDAHKLRWLGPRADDMIRICTDADLLLNLSGMNPLRPWLVEIPERILVDTDPVFTQIRHLTNPDARNRALQHTAFLSFGENIGSHRSTIPDDGLPWKATRQPIVLDAWPITPAPLQGMFTTVMQWKSYPARQYQGSRYGMKSDSFEPYLNLPEKVGSILELAVGKAPQDLLCSKGWVLRDSLEPTRDPWTYQRYIQQSKAEFSVAKQGYVASNSGWFSERSACYLASGRPVLTQETGFSEWLETGSGIIPFSTPEEVIAGIEEINNHYEFHCRAARSIAEEFFEARKILSSLVEWAIKTT</sequence>
<accession>F4XN53</accession>
<protein>
    <recommendedName>
        <fullName evidence="3">Glycosyltransferase</fullName>
    </recommendedName>
</protein>
<reference evidence="2" key="1">
    <citation type="journal article" date="2011" name="Proc. Natl. Acad. Sci. U.S.A.">
        <title>Genomic insights into the physiology and ecology of the marine filamentous cyanobacterium Lyngbya majuscula.</title>
        <authorList>
            <person name="Jones A.C."/>
            <person name="Monroe E.A."/>
            <person name="Podell S."/>
            <person name="Hess W.R."/>
            <person name="Klages S."/>
            <person name="Esquenazi E."/>
            <person name="Niessen S."/>
            <person name="Hoover H."/>
            <person name="Rothmann M."/>
            <person name="Lasken R.S."/>
            <person name="Yates J.R.III."/>
            <person name="Reinhardt R."/>
            <person name="Kube M."/>
            <person name="Burkart M.D."/>
            <person name="Allen E.E."/>
            <person name="Dorrestein P.C."/>
            <person name="Gerwick W.H."/>
            <person name="Gerwick L."/>
        </authorList>
    </citation>
    <scope>NUCLEOTIDE SEQUENCE [LARGE SCALE GENOMIC DNA]</scope>
    <source>
        <strain evidence="2">3L</strain>
    </source>
</reference>
<dbReference type="EMBL" id="GL890840">
    <property type="protein sequence ID" value="EGJ34112.1"/>
    <property type="molecule type" value="Genomic_DNA"/>
</dbReference>
<organism evidence="1 2">
    <name type="scientific">Moorena producens 3L</name>
    <dbReference type="NCBI Taxonomy" id="489825"/>
    <lineage>
        <taxon>Bacteria</taxon>
        <taxon>Bacillati</taxon>
        <taxon>Cyanobacteriota</taxon>
        <taxon>Cyanophyceae</taxon>
        <taxon>Coleofasciculales</taxon>
        <taxon>Coleofasciculaceae</taxon>
        <taxon>Moorena</taxon>
    </lineage>
</organism>
<dbReference type="AlphaFoldDB" id="F4XN53"/>
<evidence type="ECO:0000313" key="1">
    <source>
        <dbReference type="EMBL" id="EGJ34112.1"/>
    </source>
</evidence>
<dbReference type="Proteomes" id="UP000003959">
    <property type="component" value="Unassembled WGS sequence"/>
</dbReference>
<name>F4XN53_9CYAN</name>
<gene>
    <name evidence="1" type="ORF">LYNGBM3L_21180</name>
</gene>
<evidence type="ECO:0008006" key="3">
    <source>
        <dbReference type="Google" id="ProtNLM"/>
    </source>
</evidence>
<dbReference type="HOGENOM" id="CLU_703842_0_0_3"/>
<evidence type="ECO:0000313" key="2">
    <source>
        <dbReference type="Proteomes" id="UP000003959"/>
    </source>
</evidence>